<dbReference type="Proteomes" id="UP001320898">
    <property type="component" value="Unassembled WGS sequence"/>
</dbReference>
<feature type="transmembrane region" description="Helical" evidence="1">
    <location>
        <begin position="168"/>
        <end position="186"/>
    </location>
</feature>
<dbReference type="RefSeq" id="WP_261614899.1">
    <property type="nucleotide sequence ID" value="NZ_JALIDZ010000002.1"/>
</dbReference>
<comment type="caution">
    <text evidence="2">The sequence shown here is derived from an EMBL/GenBank/DDBJ whole genome shotgun (WGS) entry which is preliminary data.</text>
</comment>
<organism evidence="2 3">
    <name type="scientific">Microbaculum marinisediminis</name>
    <dbReference type="NCBI Taxonomy" id="2931392"/>
    <lineage>
        <taxon>Bacteria</taxon>
        <taxon>Pseudomonadati</taxon>
        <taxon>Pseudomonadota</taxon>
        <taxon>Alphaproteobacteria</taxon>
        <taxon>Hyphomicrobiales</taxon>
        <taxon>Tepidamorphaceae</taxon>
        <taxon>Microbaculum</taxon>
    </lineage>
</organism>
<sequence length="290" mass="30176">MTATMALESVLKRDRLVVIAGLSLVVALAAAYTVAGIGMGMSALTMTKMAIAMPGMAMQPAAWSAGYAALVFLMWWVMMVAMMVPSAAPTVLLYTAIARRQATSGQAPGGQASGAKVSGAKVSGGRPLVASALFVAGYLAMWAGFSLIATGLQWALESIGVVTGMMEIASPLIAGLLLVAAGLYQLTPLKQACLRHCRNPLMFIAEHWRPGPGGAFRMGLEHGGYCLGCCWFLMALLFVGGIMNLIWIAGIAVYVGVEKFAGGRRWLTAGTGAALTLAGLAVMVRPFLVS</sequence>
<protein>
    <submittedName>
        <fullName evidence="2">DUF2182 domain-containing protein</fullName>
    </submittedName>
</protein>
<feature type="transmembrane region" description="Helical" evidence="1">
    <location>
        <begin position="225"/>
        <end position="254"/>
    </location>
</feature>
<feature type="transmembrane region" description="Helical" evidence="1">
    <location>
        <begin position="128"/>
        <end position="156"/>
    </location>
</feature>
<reference evidence="2 3" key="1">
    <citation type="submission" date="2022-04" db="EMBL/GenBank/DDBJ databases">
        <authorList>
            <person name="Ye Y.-Q."/>
            <person name="Du Z.-J."/>
        </authorList>
    </citation>
    <scope>NUCLEOTIDE SEQUENCE [LARGE SCALE GENOMIC DNA]</scope>
    <source>
        <strain evidence="2 3">A6E488</strain>
    </source>
</reference>
<gene>
    <name evidence="2" type="ORF">MUB46_05620</name>
</gene>
<evidence type="ECO:0000313" key="2">
    <source>
        <dbReference type="EMBL" id="MCT8971336.1"/>
    </source>
</evidence>
<keyword evidence="3" id="KW-1185">Reference proteome</keyword>
<proteinExistence type="predicted"/>
<keyword evidence="1" id="KW-0812">Transmembrane</keyword>
<feature type="transmembrane region" description="Helical" evidence="1">
    <location>
        <begin position="61"/>
        <end position="84"/>
    </location>
</feature>
<name>A0AAW5QTH1_9HYPH</name>
<keyword evidence="1" id="KW-0472">Membrane</keyword>
<dbReference type="InterPro" id="IPR018688">
    <property type="entry name" value="PpoB2-like"/>
</dbReference>
<keyword evidence="1" id="KW-1133">Transmembrane helix</keyword>
<feature type="transmembrane region" description="Helical" evidence="1">
    <location>
        <begin position="16"/>
        <end position="41"/>
    </location>
</feature>
<evidence type="ECO:0000313" key="3">
    <source>
        <dbReference type="Proteomes" id="UP001320898"/>
    </source>
</evidence>
<accession>A0AAW5QTH1</accession>
<dbReference type="AlphaFoldDB" id="A0AAW5QTH1"/>
<dbReference type="EMBL" id="JALIDZ010000002">
    <property type="protein sequence ID" value="MCT8971336.1"/>
    <property type="molecule type" value="Genomic_DNA"/>
</dbReference>
<dbReference type="Pfam" id="PF09948">
    <property type="entry name" value="PpoB2"/>
    <property type="match status" value="1"/>
</dbReference>
<feature type="transmembrane region" description="Helical" evidence="1">
    <location>
        <begin position="266"/>
        <end position="288"/>
    </location>
</feature>
<evidence type="ECO:0000256" key="1">
    <source>
        <dbReference type="SAM" id="Phobius"/>
    </source>
</evidence>